<evidence type="ECO:0000256" key="3">
    <source>
        <dbReference type="SAM" id="MobiDB-lite"/>
    </source>
</evidence>
<dbReference type="STRING" id="1817814.A2V81_02935"/>
<dbReference type="GO" id="GO:0006351">
    <property type="term" value="P:DNA-templated transcription"/>
    <property type="evidence" value="ECO:0007669"/>
    <property type="project" value="TreeGrafter"/>
</dbReference>
<feature type="compositionally biased region" description="Basic and acidic residues" evidence="3">
    <location>
        <begin position="80"/>
        <end position="89"/>
    </location>
</feature>
<dbReference type="InterPro" id="IPR007337">
    <property type="entry name" value="RelB/DinJ"/>
</dbReference>
<protein>
    <recommendedName>
        <fullName evidence="6">Damage-inducible protein J</fullName>
    </recommendedName>
</protein>
<dbReference type="PIRSF" id="PIRSF003108">
    <property type="entry name" value="DinJ"/>
    <property type="match status" value="1"/>
</dbReference>
<dbReference type="PANTHER" id="PTHR38781">
    <property type="entry name" value="ANTITOXIN DINJ-RELATED"/>
    <property type="match status" value="1"/>
</dbReference>
<accession>A0A1F4XK46</accession>
<dbReference type="GO" id="GO:0000987">
    <property type="term" value="F:cis-regulatory region sequence-specific DNA binding"/>
    <property type="evidence" value="ECO:0007669"/>
    <property type="project" value="InterPro"/>
</dbReference>
<organism evidence="4 5">
    <name type="scientific">Candidatus Abawacabacteria bacterium RBG_16_42_10</name>
    <dbReference type="NCBI Taxonomy" id="1817814"/>
    <lineage>
        <taxon>Bacteria</taxon>
        <taxon>Candidatus Abawacaibacteriota</taxon>
    </lineage>
</organism>
<sequence length="89" mass="10051">MTTIQIRIDEKTKNTAKKVLDELGLDMSAAIKMYLKQIAIRNGIPLQLLTENGLTLEQERNILKASEEAKKGKNVTKPLSHKEALEYLD</sequence>
<dbReference type="NCBIfam" id="TIGR02384">
    <property type="entry name" value="RelB_DinJ"/>
    <property type="match status" value="1"/>
</dbReference>
<dbReference type="GO" id="GO:0015643">
    <property type="term" value="F:toxic substance binding"/>
    <property type="evidence" value="ECO:0007669"/>
    <property type="project" value="InterPro"/>
</dbReference>
<keyword evidence="2" id="KW-1277">Toxin-antitoxin system</keyword>
<reference evidence="4 5" key="1">
    <citation type="journal article" date="2016" name="Nat. Commun.">
        <title>Thousands of microbial genomes shed light on interconnected biogeochemical processes in an aquifer system.</title>
        <authorList>
            <person name="Anantharaman K."/>
            <person name="Brown C.T."/>
            <person name="Hug L.A."/>
            <person name="Sharon I."/>
            <person name="Castelle C.J."/>
            <person name="Probst A.J."/>
            <person name="Thomas B.C."/>
            <person name="Singh A."/>
            <person name="Wilkins M.J."/>
            <person name="Karaoz U."/>
            <person name="Brodie E.L."/>
            <person name="Williams K.H."/>
            <person name="Hubbard S.S."/>
            <person name="Banfield J.F."/>
        </authorList>
    </citation>
    <scope>NUCLEOTIDE SEQUENCE [LARGE SCALE GENOMIC DNA]</scope>
</reference>
<dbReference type="InterPro" id="IPR013321">
    <property type="entry name" value="Arc_rbn_hlx_hlx"/>
</dbReference>
<dbReference type="GO" id="GO:0006355">
    <property type="term" value="P:regulation of DNA-templated transcription"/>
    <property type="evidence" value="ECO:0007669"/>
    <property type="project" value="InterPro"/>
</dbReference>
<evidence type="ECO:0000313" key="4">
    <source>
        <dbReference type="EMBL" id="OGC82081.1"/>
    </source>
</evidence>
<feature type="region of interest" description="Disordered" evidence="3">
    <location>
        <begin position="69"/>
        <end position="89"/>
    </location>
</feature>
<dbReference type="Pfam" id="PF04221">
    <property type="entry name" value="RelB"/>
    <property type="match status" value="1"/>
</dbReference>
<name>A0A1F4XK46_9BACT</name>
<dbReference type="AlphaFoldDB" id="A0A1F4XK46"/>
<comment type="caution">
    <text evidence="4">The sequence shown here is derived from an EMBL/GenBank/DDBJ whole genome shotgun (WGS) entry which is preliminary data.</text>
</comment>
<evidence type="ECO:0000256" key="1">
    <source>
        <dbReference type="ARBA" id="ARBA00010562"/>
    </source>
</evidence>
<dbReference type="Gene3D" id="1.10.1220.10">
    <property type="entry name" value="Met repressor-like"/>
    <property type="match status" value="1"/>
</dbReference>
<proteinExistence type="inferred from homology"/>
<dbReference type="Proteomes" id="UP000177614">
    <property type="component" value="Unassembled WGS sequence"/>
</dbReference>
<gene>
    <name evidence="4" type="ORF">A2V81_02935</name>
</gene>
<comment type="similarity">
    <text evidence="1">Belongs to the RelB/DinJ antitoxin family.</text>
</comment>
<dbReference type="PANTHER" id="PTHR38781:SF1">
    <property type="entry name" value="ANTITOXIN DINJ-RELATED"/>
    <property type="match status" value="1"/>
</dbReference>
<evidence type="ECO:0008006" key="6">
    <source>
        <dbReference type="Google" id="ProtNLM"/>
    </source>
</evidence>
<evidence type="ECO:0000313" key="5">
    <source>
        <dbReference type="Proteomes" id="UP000177614"/>
    </source>
</evidence>
<dbReference type="EMBL" id="MEWR01000011">
    <property type="protein sequence ID" value="OGC82081.1"/>
    <property type="molecule type" value="Genomic_DNA"/>
</dbReference>
<dbReference type="InterPro" id="IPR026262">
    <property type="entry name" value="DinJ"/>
</dbReference>
<evidence type="ECO:0000256" key="2">
    <source>
        <dbReference type="ARBA" id="ARBA00022649"/>
    </source>
</evidence>
<dbReference type="GO" id="GO:0044010">
    <property type="term" value="P:single-species biofilm formation"/>
    <property type="evidence" value="ECO:0007669"/>
    <property type="project" value="InterPro"/>
</dbReference>